<organism evidence="1 2">
    <name type="scientific">Pedobacter alpinus</name>
    <dbReference type="NCBI Taxonomy" id="1590643"/>
    <lineage>
        <taxon>Bacteria</taxon>
        <taxon>Pseudomonadati</taxon>
        <taxon>Bacteroidota</taxon>
        <taxon>Sphingobacteriia</taxon>
        <taxon>Sphingobacteriales</taxon>
        <taxon>Sphingobacteriaceae</taxon>
        <taxon>Pedobacter</taxon>
    </lineage>
</organism>
<dbReference type="RefSeq" id="WP_379043443.1">
    <property type="nucleotide sequence ID" value="NZ_JBHSKW010000032.1"/>
</dbReference>
<reference evidence="2" key="1">
    <citation type="journal article" date="2019" name="Int. J. Syst. Evol. Microbiol.">
        <title>The Global Catalogue of Microorganisms (GCM) 10K type strain sequencing project: providing services to taxonomists for standard genome sequencing and annotation.</title>
        <authorList>
            <consortium name="The Broad Institute Genomics Platform"/>
            <consortium name="The Broad Institute Genome Sequencing Center for Infectious Disease"/>
            <person name="Wu L."/>
            <person name="Ma J."/>
        </authorList>
    </citation>
    <scope>NUCLEOTIDE SEQUENCE [LARGE SCALE GENOMIC DNA]</scope>
    <source>
        <strain evidence="2">KCTC 42456</strain>
    </source>
</reference>
<dbReference type="InterPro" id="IPR036761">
    <property type="entry name" value="TTHA0802/YceI-like_sf"/>
</dbReference>
<evidence type="ECO:0000313" key="2">
    <source>
        <dbReference type="Proteomes" id="UP001597546"/>
    </source>
</evidence>
<comment type="caution">
    <text evidence="1">The sequence shown here is derived from an EMBL/GenBank/DDBJ whole genome shotgun (WGS) entry which is preliminary data.</text>
</comment>
<gene>
    <name evidence="1" type="ORF">ACFSSE_09075</name>
</gene>
<dbReference type="Proteomes" id="UP001597546">
    <property type="component" value="Unassembled WGS sequence"/>
</dbReference>
<proteinExistence type="predicted"/>
<dbReference type="Gene3D" id="2.40.128.110">
    <property type="entry name" value="Lipid/polyisoprenoid-binding, YceI-like"/>
    <property type="match status" value="1"/>
</dbReference>
<name>A0ABW5TSR6_9SPHI</name>
<sequence length="175" mass="19969">MLNSDQWVITKSGYLKVKGSTTVNTFTCVIPNYARPDTINIYRTKSVVKLSGEIALNINAFDCHNVMMTAQLRKTLKAAQYPHIKIRFISLNKLPILTSKKEQVKGWVEIVLANVTKRYEIDYQLYKDAQNTIHLTGVQDVNFSDFKLIPPSKLGGMIKTNDQLGIEFQLQFKEI</sequence>
<protein>
    <submittedName>
        <fullName evidence="1">YceI family protein</fullName>
    </submittedName>
</protein>
<dbReference type="EMBL" id="JBHULV010000028">
    <property type="protein sequence ID" value="MFD2731858.1"/>
    <property type="molecule type" value="Genomic_DNA"/>
</dbReference>
<keyword evidence="2" id="KW-1185">Reference proteome</keyword>
<evidence type="ECO:0000313" key="1">
    <source>
        <dbReference type="EMBL" id="MFD2731858.1"/>
    </source>
</evidence>
<accession>A0ABW5TSR6</accession>